<dbReference type="RefSeq" id="WP_153684573.1">
    <property type="nucleotide sequence ID" value="NZ_WJIF01000004.1"/>
</dbReference>
<comment type="caution">
    <text evidence="1">The sequence shown here is derived from an EMBL/GenBank/DDBJ whole genome shotgun (WGS) entry which is preliminary data.</text>
</comment>
<sequence length="185" mass="20209">MTPTAPLRVVSYPPGLAPNLWSPDPAVIGHRFILGQINRSAPNSRPLVLLGMNPSHANENTSDTTVNRAAEASVTLGHSGWVMLNLYPERATKPKNLRSFDQKISDQNCLAIGAFLKANGISEIFGAWGNPPNSTIRQARSAVLGTVMSLGIRIFYFGDLTTKREPRHLTPRRGQLDLSAAKHYL</sequence>
<dbReference type="EMBL" id="WJIF01000004">
    <property type="protein sequence ID" value="MRG60125.1"/>
    <property type="molecule type" value="Genomic_DNA"/>
</dbReference>
<name>A0A6I2F3T0_9MICO</name>
<dbReference type="Proteomes" id="UP000431080">
    <property type="component" value="Unassembled WGS sequence"/>
</dbReference>
<evidence type="ECO:0000313" key="1">
    <source>
        <dbReference type="EMBL" id="MRG60125.1"/>
    </source>
</evidence>
<keyword evidence="2" id="KW-1185">Reference proteome</keyword>
<evidence type="ECO:0000313" key="2">
    <source>
        <dbReference type="Proteomes" id="UP000431080"/>
    </source>
</evidence>
<dbReference type="InterPro" id="IPR012441">
    <property type="entry name" value="DUF1643"/>
</dbReference>
<protein>
    <submittedName>
        <fullName evidence="1">DUF1643 domain-containing protein</fullName>
    </submittedName>
</protein>
<gene>
    <name evidence="1" type="ORF">GE115_09610</name>
</gene>
<proteinExistence type="predicted"/>
<dbReference type="AlphaFoldDB" id="A0A6I2F3T0"/>
<organism evidence="1 2">
    <name type="scientific">Agromyces agglutinans</name>
    <dbReference type="NCBI Taxonomy" id="2662258"/>
    <lineage>
        <taxon>Bacteria</taxon>
        <taxon>Bacillati</taxon>
        <taxon>Actinomycetota</taxon>
        <taxon>Actinomycetes</taxon>
        <taxon>Micrococcales</taxon>
        <taxon>Microbacteriaceae</taxon>
        <taxon>Agromyces</taxon>
    </lineage>
</organism>
<reference evidence="1 2" key="1">
    <citation type="submission" date="2019-10" db="EMBL/GenBank/DDBJ databases">
        <authorList>
            <person name="Nie G."/>
            <person name="Ming H."/>
            <person name="Yi B."/>
        </authorList>
    </citation>
    <scope>NUCLEOTIDE SEQUENCE [LARGE SCALE GENOMIC DNA]</scope>
    <source>
        <strain evidence="1 2">CFH 90414</strain>
    </source>
</reference>
<accession>A0A6I2F3T0</accession>
<dbReference type="Pfam" id="PF07799">
    <property type="entry name" value="DUF1643"/>
    <property type="match status" value="1"/>
</dbReference>